<evidence type="ECO:0000313" key="2">
    <source>
        <dbReference type="EMBL" id="GBO98309.1"/>
    </source>
</evidence>
<organism evidence="2 3">
    <name type="scientific">Eumeta variegata</name>
    <name type="common">Bagworm moth</name>
    <name type="synonym">Eumeta japonica</name>
    <dbReference type="NCBI Taxonomy" id="151549"/>
    <lineage>
        <taxon>Eukaryota</taxon>
        <taxon>Metazoa</taxon>
        <taxon>Ecdysozoa</taxon>
        <taxon>Arthropoda</taxon>
        <taxon>Hexapoda</taxon>
        <taxon>Insecta</taxon>
        <taxon>Pterygota</taxon>
        <taxon>Neoptera</taxon>
        <taxon>Endopterygota</taxon>
        <taxon>Lepidoptera</taxon>
        <taxon>Glossata</taxon>
        <taxon>Ditrysia</taxon>
        <taxon>Tineoidea</taxon>
        <taxon>Psychidae</taxon>
        <taxon>Oiketicinae</taxon>
        <taxon>Eumeta</taxon>
    </lineage>
</organism>
<keyword evidence="3" id="KW-1185">Reference proteome</keyword>
<dbReference type="AlphaFoldDB" id="A0A4C1SB50"/>
<proteinExistence type="predicted"/>
<dbReference type="Proteomes" id="UP000299102">
    <property type="component" value="Unassembled WGS sequence"/>
</dbReference>
<comment type="caution">
    <text evidence="2">The sequence shown here is derived from an EMBL/GenBank/DDBJ whole genome shotgun (WGS) entry which is preliminary data.</text>
</comment>
<feature type="region of interest" description="Disordered" evidence="1">
    <location>
        <begin position="42"/>
        <end position="67"/>
    </location>
</feature>
<name>A0A4C1SB50_EUMVA</name>
<evidence type="ECO:0000313" key="3">
    <source>
        <dbReference type="Proteomes" id="UP000299102"/>
    </source>
</evidence>
<sequence length="99" mass="10760">MSTAASVPFAFDYVRIEQNGTGSWSRPVTMRAVKRFACNYEGRTGQPEQSMDTSDLGPTAKSLGTPLTAINPLKRNRPLISQQHLSCCNESVVDVASLV</sequence>
<accession>A0A4C1SB50</accession>
<dbReference type="EMBL" id="BGZK01000001">
    <property type="protein sequence ID" value="GBO98309.1"/>
    <property type="molecule type" value="Genomic_DNA"/>
</dbReference>
<gene>
    <name evidence="2" type="ORF">EVAR_9_1</name>
</gene>
<protein>
    <submittedName>
        <fullName evidence="2">Uncharacterized protein</fullName>
    </submittedName>
</protein>
<reference evidence="2 3" key="1">
    <citation type="journal article" date="2019" name="Commun. Biol.">
        <title>The bagworm genome reveals a unique fibroin gene that provides high tensile strength.</title>
        <authorList>
            <person name="Kono N."/>
            <person name="Nakamura H."/>
            <person name="Ohtoshi R."/>
            <person name="Tomita M."/>
            <person name="Numata K."/>
            <person name="Arakawa K."/>
        </authorList>
    </citation>
    <scope>NUCLEOTIDE SEQUENCE [LARGE SCALE GENOMIC DNA]</scope>
</reference>
<evidence type="ECO:0000256" key="1">
    <source>
        <dbReference type="SAM" id="MobiDB-lite"/>
    </source>
</evidence>